<evidence type="ECO:0000256" key="4">
    <source>
        <dbReference type="ARBA" id="ARBA00022989"/>
    </source>
</evidence>
<proteinExistence type="predicted"/>
<keyword evidence="8" id="KW-1185">Reference proteome</keyword>
<reference evidence="7" key="3">
    <citation type="submission" date="2025-09" db="UniProtKB">
        <authorList>
            <consortium name="Ensembl"/>
        </authorList>
    </citation>
    <scope>IDENTIFICATION</scope>
    <source>
        <strain evidence="7">breed Abyssinian</strain>
    </source>
</reference>
<dbReference type="GeneTree" id="ENSGT00940000154752"/>
<dbReference type="SUPFAM" id="SSF56436">
    <property type="entry name" value="C-type lectin-like"/>
    <property type="match status" value="1"/>
</dbReference>
<dbReference type="InterPro" id="IPR050919">
    <property type="entry name" value="NKG2/CD94_NK_receptors"/>
</dbReference>
<keyword evidence="4 6" id="KW-1133">Transmembrane helix</keyword>
<sequence length="248" mass="28274">MNNQGVTYAELHHAKGSKRQQVQPKGMKSSISVTEEEIAYAELNLQNASQALQGNDYNSRYRFGVPSFYKLIAGILGIICLVLMSTVVTLAVNPGQITLIVLGTDTPEQNNSSLDTRIQKAHHCGRCPEEWVTYCNNCYYISTEKKPWNESLMSCASKNSNLLSVDNEEDVVRFQMLPEFIKSLSVNIIFVELIHIFVNICFSMAFFHILCCTYNNLYMMHNSIVYDILHLLINITLIIRKYKSRSIR</sequence>
<evidence type="ECO:0008006" key="9">
    <source>
        <dbReference type="Google" id="ProtNLM"/>
    </source>
</evidence>
<dbReference type="PANTHER" id="PTHR22800">
    <property type="entry name" value="C-TYPE LECTIN PROTEINS"/>
    <property type="match status" value="1"/>
</dbReference>
<feature type="transmembrane region" description="Helical" evidence="6">
    <location>
        <begin position="184"/>
        <end position="207"/>
    </location>
</feature>
<keyword evidence="2 6" id="KW-0812">Transmembrane</keyword>
<keyword evidence="5 6" id="KW-0472">Membrane</keyword>
<evidence type="ECO:0000256" key="5">
    <source>
        <dbReference type="ARBA" id="ARBA00023136"/>
    </source>
</evidence>
<name>A0ABI8A2T8_FELCA</name>
<dbReference type="InterPro" id="IPR016187">
    <property type="entry name" value="CTDL_fold"/>
</dbReference>
<accession>A0ABI8A2T8</accession>
<dbReference type="PANTHER" id="PTHR22800:SF255">
    <property type="entry name" value="C-TYPE LECTIN DOMAIN-CONTAINING PROTEIN"/>
    <property type="match status" value="1"/>
</dbReference>
<evidence type="ECO:0000256" key="6">
    <source>
        <dbReference type="SAM" id="Phobius"/>
    </source>
</evidence>
<feature type="transmembrane region" description="Helical" evidence="6">
    <location>
        <begin position="68"/>
        <end position="92"/>
    </location>
</feature>
<evidence type="ECO:0000256" key="1">
    <source>
        <dbReference type="ARBA" id="ARBA00004606"/>
    </source>
</evidence>
<evidence type="ECO:0000256" key="3">
    <source>
        <dbReference type="ARBA" id="ARBA00022968"/>
    </source>
</evidence>
<organism evidence="7 8">
    <name type="scientific">Felis catus</name>
    <name type="common">Cat</name>
    <name type="synonym">Felis silvestris catus</name>
    <dbReference type="NCBI Taxonomy" id="9685"/>
    <lineage>
        <taxon>Eukaryota</taxon>
        <taxon>Metazoa</taxon>
        <taxon>Chordata</taxon>
        <taxon>Craniata</taxon>
        <taxon>Vertebrata</taxon>
        <taxon>Euteleostomi</taxon>
        <taxon>Mammalia</taxon>
        <taxon>Eutheria</taxon>
        <taxon>Laurasiatheria</taxon>
        <taxon>Carnivora</taxon>
        <taxon>Feliformia</taxon>
        <taxon>Felidae</taxon>
        <taxon>Felinae</taxon>
        <taxon>Felis</taxon>
    </lineage>
</organism>
<dbReference type="InterPro" id="IPR016186">
    <property type="entry name" value="C-type_lectin-like/link_sf"/>
</dbReference>
<dbReference type="Proteomes" id="UP000823872">
    <property type="component" value="Chromosome B4"/>
</dbReference>
<evidence type="ECO:0000256" key="2">
    <source>
        <dbReference type="ARBA" id="ARBA00022692"/>
    </source>
</evidence>
<protein>
    <recommendedName>
        <fullName evidence="9">NKG2-A/NKG2-B type II integral membrane protein-like</fullName>
    </recommendedName>
</protein>
<evidence type="ECO:0000313" key="7">
    <source>
        <dbReference type="Ensembl" id="ENSFCTP00005053470.1"/>
    </source>
</evidence>
<dbReference type="Gene3D" id="3.10.100.10">
    <property type="entry name" value="Mannose-Binding Protein A, subunit A"/>
    <property type="match status" value="1"/>
</dbReference>
<keyword evidence="3" id="KW-0735">Signal-anchor</keyword>
<reference evidence="7" key="2">
    <citation type="submission" date="2025-08" db="UniProtKB">
        <authorList>
            <consortium name="Ensembl"/>
        </authorList>
    </citation>
    <scope>IDENTIFICATION</scope>
    <source>
        <strain evidence="7">breed Abyssinian</strain>
    </source>
</reference>
<comment type="subcellular location">
    <subcellularLocation>
        <location evidence="1">Membrane</location>
        <topology evidence="1">Single-pass type II membrane protein</topology>
    </subcellularLocation>
</comment>
<feature type="transmembrane region" description="Helical" evidence="6">
    <location>
        <begin position="219"/>
        <end position="239"/>
    </location>
</feature>
<reference evidence="7 8" key="1">
    <citation type="submission" date="2021-02" db="EMBL/GenBank/DDBJ databases">
        <title>Safari Cat Assemblies.</title>
        <authorList>
            <person name="Bredemeyer K.R."/>
            <person name="Murphy W.J."/>
        </authorList>
    </citation>
    <scope>NUCLEOTIDE SEQUENCE [LARGE SCALE GENOMIC DNA]</scope>
</reference>
<dbReference type="Ensembl" id="ENSFCTT00005076163.1">
    <property type="protein sequence ID" value="ENSFCTP00005053470.1"/>
    <property type="gene ID" value="ENSFCTG00005026906.1"/>
</dbReference>
<evidence type="ECO:0000313" key="8">
    <source>
        <dbReference type="Proteomes" id="UP000823872"/>
    </source>
</evidence>